<dbReference type="Gene3D" id="1.10.10.10">
    <property type="entry name" value="Winged helix-like DNA-binding domain superfamily/Winged helix DNA-binding domain"/>
    <property type="match status" value="1"/>
</dbReference>
<dbReference type="InterPro" id="IPR036390">
    <property type="entry name" value="WH_DNA-bd_sf"/>
</dbReference>
<dbReference type="EMBL" id="JAOTOJ010000001">
    <property type="protein sequence ID" value="KAK9408839.1"/>
    <property type="molecule type" value="Genomic_DNA"/>
</dbReference>
<dbReference type="Pfam" id="PF00538">
    <property type="entry name" value="Linker_histone"/>
    <property type="match status" value="1"/>
</dbReference>
<feature type="compositionally biased region" description="Basic and acidic residues" evidence="4">
    <location>
        <begin position="336"/>
        <end position="362"/>
    </location>
</feature>
<feature type="region of interest" description="Disordered" evidence="4">
    <location>
        <begin position="1"/>
        <end position="223"/>
    </location>
</feature>
<sequence length="489" mass="50526">MAAYKDRSSRGGGSWLLARKSPGGAASGVRVKNTGEPSGSRLTPTSSRGGPSEGLPSLLGGAARGKGGFQSKAGSEALGSEGQRKEGPPEKPPSSHPPTPKNAGIEGPLSPPSGPGSHQRHAAACAIAGVGGGYPRLLAPLRTPPHPARRPCKYLARTPRPLEGRPAGEPRAPSSSSSPPIKRAQVRPLPRRASAERDGGSGSRLSFSAPAEASGTARSSKCRYPPTLTMVTEAVGVLNERKGSSTAAIKRYIRHNYPGVDPIRLKYYLRKALLKGLEKGYLVRPLNSSAQGATGRFKLAAVKPKKVKPKRVQPAQGEDPAPKPEKKKKAAAKGKARAENPKGKEDAEGKENAASKKAKTESDPALAADPVKRKPREKTAAEGKAPKKPRAPKTLQVKLAKPPSKAPPKGEAKTATKGRGRPKAGAEGEAEPPKGEGVKEAKGGQAKSQAEAPKARAPKAKAPKAGKKVAAAAKGKEKEAEGGPSPEDA</sequence>
<protein>
    <submittedName>
        <fullName evidence="6">Protein B4</fullName>
    </submittedName>
</protein>
<evidence type="ECO:0000313" key="7">
    <source>
        <dbReference type="Proteomes" id="UP001474421"/>
    </source>
</evidence>
<feature type="compositionally biased region" description="Pro residues" evidence="4">
    <location>
        <begin position="90"/>
        <end position="100"/>
    </location>
</feature>
<feature type="region of interest" description="Disordered" evidence="4">
    <location>
        <begin position="300"/>
        <end position="489"/>
    </location>
</feature>
<dbReference type="GO" id="GO:0006334">
    <property type="term" value="P:nucleosome assembly"/>
    <property type="evidence" value="ECO:0007669"/>
    <property type="project" value="InterPro"/>
</dbReference>
<feature type="compositionally biased region" description="Basic residues" evidence="4">
    <location>
        <begin position="325"/>
        <end position="335"/>
    </location>
</feature>
<evidence type="ECO:0000256" key="3">
    <source>
        <dbReference type="ARBA" id="ARBA00023242"/>
    </source>
</evidence>
<evidence type="ECO:0000259" key="5">
    <source>
        <dbReference type="PROSITE" id="PS51504"/>
    </source>
</evidence>
<name>A0AAW1C323_CROAD</name>
<comment type="caution">
    <text evidence="6">The sequence shown here is derived from an EMBL/GenBank/DDBJ whole genome shotgun (WGS) entry which is preliminary data.</text>
</comment>
<dbReference type="InterPro" id="IPR005818">
    <property type="entry name" value="Histone_H1/H5_H15"/>
</dbReference>
<dbReference type="SMART" id="SM00526">
    <property type="entry name" value="H15"/>
    <property type="match status" value="1"/>
</dbReference>
<feature type="compositionally biased region" description="Low complexity" evidence="4">
    <location>
        <begin position="398"/>
        <end position="407"/>
    </location>
</feature>
<reference evidence="6 7" key="1">
    <citation type="journal article" date="2024" name="Proc. Natl. Acad. Sci. U.S.A.">
        <title>The genetic regulatory architecture and epigenomic basis for age-related changes in rattlesnake venom.</title>
        <authorList>
            <person name="Hogan M.P."/>
            <person name="Holding M.L."/>
            <person name="Nystrom G.S."/>
            <person name="Colston T.J."/>
            <person name="Bartlett D.A."/>
            <person name="Mason A.J."/>
            <person name="Ellsworth S.A."/>
            <person name="Rautsaw R.M."/>
            <person name="Lawrence K.C."/>
            <person name="Strickland J.L."/>
            <person name="He B."/>
            <person name="Fraser P."/>
            <person name="Margres M.J."/>
            <person name="Gilbert D.M."/>
            <person name="Gibbs H.L."/>
            <person name="Parkinson C.L."/>
            <person name="Rokyta D.R."/>
        </authorList>
    </citation>
    <scope>NUCLEOTIDE SEQUENCE [LARGE SCALE GENOMIC DNA]</scope>
    <source>
        <strain evidence="6">DRR0105</strain>
    </source>
</reference>
<accession>A0AAW1C323</accession>
<gene>
    <name evidence="6" type="ORF">NXF25_000014</name>
</gene>
<feature type="compositionally biased region" description="Basic and acidic residues" evidence="4">
    <location>
        <begin position="431"/>
        <end position="442"/>
    </location>
</feature>
<evidence type="ECO:0000256" key="2">
    <source>
        <dbReference type="ARBA" id="ARBA00023125"/>
    </source>
</evidence>
<evidence type="ECO:0000313" key="6">
    <source>
        <dbReference type="EMBL" id="KAK9408839.1"/>
    </source>
</evidence>
<dbReference type="FunFam" id="1.10.10.10:FF:000393">
    <property type="entry name" value="Oocyte-specific H1 histone"/>
    <property type="match status" value="1"/>
</dbReference>
<organism evidence="6 7">
    <name type="scientific">Crotalus adamanteus</name>
    <name type="common">Eastern diamondback rattlesnake</name>
    <dbReference type="NCBI Taxonomy" id="8729"/>
    <lineage>
        <taxon>Eukaryota</taxon>
        <taxon>Metazoa</taxon>
        <taxon>Chordata</taxon>
        <taxon>Craniata</taxon>
        <taxon>Vertebrata</taxon>
        <taxon>Euteleostomi</taxon>
        <taxon>Lepidosauria</taxon>
        <taxon>Squamata</taxon>
        <taxon>Bifurcata</taxon>
        <taxon>Unidentata</taxon>
        <taxon>Episquamata</taxon>
        <taxon>Toxicofera</taxon>
        <taxon>Serpentes</taxon>
        <taxon>Colubroidea</taxon>
        <taxon>Viperidae</taxon>
        <taxon>Crotalinae</taxon>
        <taxon>Crotalus</taxon>
    </lineage>
</organism>
<keyword evidence="7" id="KW-1185">Reference proteome</keyword>
<proteinExistence type="predicted"/>
<dbReference type="AlphaFoldDB" id="A0AAW1C323"/>
<dbReference type="PROSITE" id="PS51504">
    <property type="entry name" value="H15"/>
    <property type="match status" value="1"/>
</dbReference>
<feature type="compositionally biased region" description="Basic residues" evidence="4">
    <location>
        <begin position="456"/>
        <end position="467"/>
    </location>
</feature>
<dbReference type="GO" id="GO:0000786">
    <property type="term" value="C:nucleosome"/>
    <property type="evidence" value="ECO:0007669"/>
    <property type="project" value="InterPro"/>
</dbReference>
<keyword evidence="1" id="KW-0158">Chromosome</keyword>
<dbReference type="Proteomes" id="UP001474421">
    <property type="component" value="Unassembled WGS sequence"/>
</dbReference>
<dbReference type="CDD" id="cd00073">
    <property type="entry name" value="H15"/>
    <property type="match status" value="1"/>
</dbReference>
<dbReference type="SUPFAM" id="SSF46785">
    <property type="entry name" value="Winged helix' DNA-binding domain"/>
    <property type="match status" value="1"/>
</dbReference>
<feature type="compositionally biased region" description="Low complexity" evidence="4">
    <location>
        <begin position="46"/>
        <end position="61"/>
    </location>
</feature>
<dbReference type="GO" id="GO:0005634">
    <property type="term" value="C:nucleus"/>
    <property type="evidence" value="ECO:0007669"/>
    <property type="project" value="UniProtKB-ARBA"/>
</dbReference>
<evidence type="ECO:0000256" key="4">
    <source>
        <dbReference type="SAM" id="MobiDB-lite"/>
    </source>
</evidence>
<feature type="domain" description="H15" evidence="5">
    <location>
        <begin position="223"/>
        <end position="301"/>
    </location>
</feature>
<evidence type="ECO:0000256" key="1">
    <source>
        <dbReference type="ARBA" id="ARBA00022454"/>
    </source>
</evidence>
<keyword evidence="3" id="KW-0539">Nucleus</keyword>
<dbReference type="InterPro" id="IPR036388">
    <property type="entry name" value="WH-like_DNA-bd_sf"/>
</dbReference>
<dbReference type="GO" id="GO:0003677">
    <property type="term" value="F:DNA binding"/>
    <property type="evidence" value="ECO:0007669"/>
    <property type="project" value="UniProtKB-KW"/>
</dbReference>
<feature type="compositionally biased region" description="Polar residues" evidence="4">
    <location>
        <begin position="35"/>
        <end position="45"/>
    </location>
</feature>
<keyword evidence="2" id="KW-0238">DNA-binding</keyword>